<dbReference type="Gene3D" id="1.25.40.390">
    <property type="match status" value="1"/>
</dbReference>
<sequence>MKKIYLPLTIIAVILFNGCRKYVDIRTKGQLVPNETENFRDIMNTTSTFNIGNGYPDFGDDNVDFADAAQQASLATYSPFNNVYTWAAQYFDPASHDYTWDAMYNIIFNCNVVIDGVPNSTQGSTADKNQILGEALVNRADAYMSLVRAYAKGYNAATAGTDPGVPLLITPSTDQALPRVPLQQIYAQIISDLKKAAPLMANTSKYNTLASKQAAFALLARAYLDMSDYKNAAVFADSTLAINSNILDLNTVSGNSPRNIDNPELIFSKNANVNTAYAPTVLRLSDELLNLLGTSDLRYVNFTTDASNASFDYTGRIFSVDLFLQYPNTHNCGVTVPEVMLIKAECLARSNDVSGALALINAIRRKRFAPADYQPLSASDGATALNRVLDERRRELFARGIRWSDLKRLNQESRFAKSITHVFNKQTVVLQPNSNRYVFPIAAYYFKFNKNLVQNPR</sequence>
<evidence type="ECO:0000256" key="3">
    <source>
        <dbReference type="ARBA" id="ARBA00022729"/>
    </source>
</evidence>
<evidence type="ECO:0000313" key="9">
    <source>
        <dbReference type="EMBL" id="QTE50301.1"/>
    </source>
</evidence>
<gene>
    <name evidence="8" type="ORF">DIU31_027985</name>
    <name evidence="9" type="ORF">J3L21_33035</name>
</gene>
<evidence type="ECO:0000313" key="8">
    <source>
        <dbReference type="EMBL" id="QEM07154.1"/>
    </source>
</evidence>
<evidence type="ECO:0000256" key="4">
    <source>
        <dbReference type="ARBA" id="ARBA00023136"/>
    </source>
</evidence>
<feature type="domain" description="SusD-like N-terminal" evidence="7">
    <location>
        <begin position="74"/>
        <end position="224"/>
    </location>
</feature>
<keyword evidence="4" id="KW-0472">Membrane</keyword>
<dbReference type="EMBL" id="CP071880">
    <property type="protein sequence ID" value="QTE50301.1"/>
    <property type="molecule type" value="Genomic_DNA"/>
</dbReference>
<keyword evidence="3" id="KW-0732">Signal</keyword>
<dbReference type="Pfam" id="PF07980">
    <property type="entry name" value="SusD_RagB"/>
    <property type="match status" value="1"/>
</dbReference>
<proteinExistence type="inferred from homology"/>
<dbReference type="EMBL" id="CP043451">
    <property type="protein sequence ID" value="QEM07154.1"/>
    <property type="molecule type" value="Genomic_DNA"/>
</dbReference>
<dbReference type="AlphaFoldDB" id="A0AAE6JJZ1"/>
<keyword evidence="11" id="KW-1185">Reference proteome</keyword>
<evidence type="ECO:0000313" key="11">
    <source>
        <dbReference type="Proteomes" id="UP000663940"/>
    </source>
</evidence>
<organism evidence="8 10">
    <name type="scientific">Mucilaginibacter rubeus</name>
    <dbReference type="NCBI Taxonomy" id="2027860"/>
    <lineage>
        <taxon>Bacteria</taxon>
        <taxon>Pseudomonadati</taxon>
        <taxon>Bacteroidota</taxon>
        <taxon>Sphingobacteriia</taxon>
        <taxon>Sphingobacteriales</taxon>
        <taxon>Sphingobacteriaceae</taxon>
        <taxon>Mucilaginibacter</taxon>
    </lineage>
</organism>
<reference evidence="8 10" key="1">
    <citation type="submission" date="2019-08" db="EMBL/GenBank/DDBJ databases">
        <title>Comparative genome analysis confer to the adaptation heavy metal polluted environment.</title>
        <authorList>
            <person name="Li Y."/>
        </authorList>
    </citation>
    <scope>NUCLEOTIDE SEQUENCE [LARGE SCALE GENOMIC DNA]</scope>
    <source>
        <strain evidence="8 10">P2</strain>
    </source>
</reference>
<evidence type="ECO:0000256" key="1">
    <source>
        <dbReference type="ARBA" id="ARBA00004442"/>
    </source>
</evidence>
<dbReference type="Proteomes" id="UP000663940">
    <property type="component" value="Chromosome"/>
</dbReference>
<comment type="subcellular location">
    <subcellularLocation>
        <location evidence="1">Cell outer membrane</location>
    </subcellularLocation>
</comment>
<accession>A0AAE6JJZ1</accession>
<evidence type="ECO:0000256" key="2">
    <source>
        <dbReference type="ARBA" id="ARBA00006275"/>
    </source>
</evidence>
<dbReference type="SUPFAM" id="SSF48452">
    <property type="entry name" value="TPR-like"/>
    <property type="match status" value="1"/>
</dbReference>
<dbReference type="InterPro" id="IPR012944">
    <property type="entry name" value="SusD_RagB_dom"/>
</dbReference>
<dbReference type="RefSeq" id="WP_112652598.1">
    <property type="nucleotide sequence ID" value="NZ_CP043451.1"/>
</dbReference>
<evidence type="ECO:0000313" key="10">
    <source>
        <dbReference type="Proteomes" id="UP000250557"/>
    </source>
</evidence>
<name>A0AAE6JJZ1_9SPHI</name>
<feature type="domain" description="RagB/SusD" evidence="6">
    <location>
        <begin position="338"/>
        <end position="456"/>
    </location>
</feature>
<dbReference type="Pfam" id="PF14322">
    <property type="entry name" value="SusD-like_3"/>
    <property type="match status" value="1"/>
</dbReference>
<evidence type="ECO:0000259" key="7">
    <source>
        <dbReference type="Pfam" id="PF14322"/>
    </source>
</evidence>
<comment type="similarity">
    <text evidence="2">Belongs to the SusD family.</text>
</comment>
<dbReference type="GO" id="GO:0009279">
    <property type="term" value="C:cell outer membrane"/>
    <property type="evidence" value="ECO:0007669"/>
    <property type="project" value="UniProtKB-SubCell"/>
</dbReference>
<dbReference type="Proteomes" id="UP000250557">
    <property type="component" value="Chromosome"/>
</dbReference>
<protein>
    <submittedName>
        <fullName evidence="8">RagB/SusD family nutrient uptake outer membrane protein</fullName>
    </submittedName>
</protein>
<evidence type="ECO:0000259" key="6">
    <source>
        <dbReference type="Pfam" id="PF07980"/>
    </source>
</evidence>
<reference evidence="9 11" key="2">
    <citation type="submission" date="2021-03" db="EMBL/GenBank/DDBJ databases">
        <title>Mucilaginibacter strains isolated from gold and copper mining confer multi heavy-metal resistance.</title>
        <authorList>
            <person name="Li Y."/>
        </authorList>
    </citation>
    <scope>NUCLEOTIDE SEQUENCE [LARGE SCALE GENOMIC DNA]</scope>
    <source>
        <strain evidence="9 11">P2-4</strain>
    </source>
</reference>
<evidence type="ECO:0000256" key="5">
    <source>
        <dbReference type="ARBA" id="ARBA00023237"/>
    </source>
</evidence>
<dbReference type="InterPro" id="IPR033985">
    <property type="entry name" value="SusD-like_N"/>
</dbReference>
<dbReference type="InterPro" id="IPR011990">
    <property type="entry name" value="TPR-like_helical_dom_sf"/>
</dbReference>
<keyword evidence="5" id="KW-0998">Cell outer membrane</keyword>